<name>A0A3D0KB29_9GAMM</name>
<organism evidence="1">
    <name type="scientific">Halomonas campaniensis</name>
    <dbReference type="NCBI Taxonomy" id="213554"/>
    <lineage>
        <taxon>Bacteria</taxon>
        <taxon>Pseudomonadati</taxon>
        <taxon>Pseudomonadota</taxon>
        <taxon>Gammaproteobacteria</taxon>
        <taxon>Oceanospirillales</taxon>
        <taxon>Halomonadaceae</taxon>
        <taxon>Halomonas</taxon>
    </lineage>
</organism>
<dbReference type="EMBL" id="DOTR01000005">
    <property type="protein sequence ID" value="HCA00664.1"/>
    <property type="molecule type" value="Genomic_DNA"/>
</dbReference>
<comment type="caution">
    <text evidence="1">The sequence shown here is derived from an EMBL/GenBank/DDBJ whole genome shotgun (WGS) entry which is preliminary data.</text>
</comment>
<dbReference type="Gene3D" id="3.30.110.190">
    <property type="match status" value="1"/>
</dbReference>
<gene>
    <name evidence="1" type="ORF">DEO68_00445</name>
</gene>
<sequence>MDIIKEIVESPAVLKEIYGDLAKPGVQQAGKALSTVVGLGNTVLWPVALLNEKAKISLEKNLNKYREKLEEVPEEDVCEVAPEVGVPIAEKLSYVTNDELSEMYAELLAKASQKSKANNAHPSFVNAINNMSPDEAILLKSIKSMPGIPFIEVRLSKKESRKWHTLDSMKAGLSCLGDLQYPNNIHAYVSNLEGLGFFQVRQDI</sequence>
<protein>
    <recommendedName>
        <fullName evidence="2">DUF4393 domain-containing protein</fullName>
    </recommendedName>
</protein>
<evidence type="ECO:0000313" key="1">
    <source>
        <dbReference type="EMBL" id="HCA00664.1"/>
    </source>
</evidence>
<dbReference type="InterPro" id="IPR025506">
    <property type="entry name" value="Abi_alpha"/>
</dbReference>
<evidence type="ECO:0008006" key="2">
    <source>
        <dbReference type="Google" id="ProtNLM"/>
    </source>
</evidence>
<proteinExistence type="predicted"/>
<dbReference type="Pfam" id="PF14337">
    <property type="entry name" value="Abi_alpha"/>
    <property type="match status" value="1"/>
</dbReference>
<reference evidence="1" key="1">
    <citation type="journal article" date="2018" name="Nat. Biotechnol.">
        <title>A standardized bacterial taxonomy based on genome phylogeny substantially revises the tree of life.</title>
        <authorList>
            <person name="Parks D.H."/>
            <person name="Chuvochina M."/>
            <person name="Waite D.W."/>
            <person name="Rinke C."/>
            <person name="Skarshewski A."/>
            <person name="Chaumeil P.A."/>
            <person name="Hugenholtz P."/>
        </authorList>
    </citation>
    <scope>NUCLEOTIDE SEQUENCE [LARGE SCALE GENOMIC DNA]</scope>
    <source>
        <strain evidence="1">UBA11284</strain>
    </source>
</reference>
<dbReference type="AlphaFoldDB" id="A0A3D0KB29"/>
<accession>A0A3D0KB29</accession>